<name>F6GSS3_VITVI</name>
<feature type="region of interest" description="Disordered" evidence="1">
    <location>
        <begin position="1"/>
        <end position="30"/>
    </location>
</feature>
<proteinExistence type="predicted"/>
<reference evidence="3" key="1">
    <citation type="journal article" date="2007" name="Nature">
        <title>The grapevine genome sequence suggests ancestral hexaploidization in major angiosperm phyla.</title>
        <authorList>
            <consortium name="The French-Italian Public Consortium for Grapevine Genome Characterization."/>
            <person name="Jaillon O."/>
            <person name="Aury J.-M."/>
            <person name="Noel B."/>
            <person name="Policriti A."/>
            <person name="Clepet C."/>
            <person name="Casagrande A."/>
            <person name="Choisne N."/>
            <person name="Aubourg S."/>
            <person name="Vitulo N."/>
            <person name="Jubin C."/>
            <person name="Vezzi A."/>
            <person name="Legeai F."/>
            <person name="Hugueney P."/>
            <person name="Dasilva C."/>
            <person name="Horner D."/>
            <person name="Mica E."/>
            <person name="Jublot D."/>
            <person name="Poulain J."/>
            <person name="Bruyere C."/>
            <person name="Billault A."/>
            <person name="Segurens B."/>
            <person name="Gouyvenoux M."/>
            <person name="Ugarte E."/>
            <person name="Cattonaro F."/>
            <person name="Anthouard V."/>
            <person name="Vico V."/>
            <person name="Del Fabbro C."/>
            <person name="Alaux M."/>
            <person name="Di Gaspero G."/>
            <person name="Dumas V."/>
            <person name="Felice N."/>
            <person name="Paillard S."/>
            <person name="Juman I."/>
            <person name="Moroldo M."/>
            <person name="Scalabrin S."/>
            <person name="Canaguier A."/>
            <person name="Le Clainche I."/>
            <person name="Malacrida G."/>
            <person name="Durand E."/>
            <person name="Pesole G."/>
            <person name="Laucou V."/>
            <person name="Chatelet P."/>
            <person name="Merdinoglu D."/>
            <person name="Delledonne M."/>
            <person name="Pezzotti M."/>
            <person name="Lecharny A."/>
            <person name="Scarpelli C."/>
            <person name="Artiguenave F."/>
            <person name="Pe M.E."/>
            <person name="Valle G."/>
            <person name="Morgante M."/>
            <person name="Caboche M."/>
            <person name="Adam-Blondon A.-F."/>
            <person name="Weissenbach J."/>
            <person name="Quetier F."/>
            <person name="Wincker P."/>
        </authorList>
    </citation>
    <scope>NUCLEOTIDE SEQUENCE [LARGE SCALE GENOMIC DNA]</scope>
    <source>
        <strain evidence="3">cv. Pinot noir / PN40024</strain>
    </source>
</reference>
<protein>
    <submittedName>
        <fullName evidence="2">Uncharacterized protein</fullName>
    </submittedName>
</protein>
<dbReference type="STRING" id="29760.F6GSS3"/>
<gene>
    <name evidence="2" type="ordered locus">VIT_17s0000g01900</name>
</gene>
<sequence length="30" mass="3128">MATSLETSSDSSFPLNPITSPSSSLLKWSG</sequence>
<organism evidence="2 3">
    <name type="scientific">Vitis vinifera</name>
    <name type="common">Grape</name>
    <dbReference type="NCBI Taxonomy" id="29760"/>
    <lineage>
        <taxon>Eukaryota</taxon>
        <taxon>Viridiplantae</taxon>
        <taxon>Streptophyta</taxon>
        <taxon>Embryophyta</taxon>
        <taxon>Tracheophyta</taxon>
        <taxon>Spermatophyta</taxon>
        <taxon>Magnoliopsida</taxon>
        <taxon>eudicotyledons</taxon>
        <taxon>Gunneridae</taxon>
        <taxon>Pentapetalae</taxon>
        <taxon>rosids</taxon>
        <taxon>Vitales</taxon>
        <taxon>Vitaceae</taxon>
        <taxon>Viteae</taxon>
        <taxon>Vitis</taxon>
    </lineage>
</organism>
<dbReference type="InParanoid" id="F6GSS3"/>
<evidence type="ECO:0000256" key="1">
    <source>
        <dbReference type="SAM" id="MobiDB-lite"/>
    </source>
</evidence>
<evidence type="ECO:0000313" key="3">
    <source>
        <dbReference type="Proteomes" id="UP000009183"/>
    </source>
</evidence>
<dbReference type="Proteomes" id="UP000009183">
    <property type="component" value="Chromosome 17"/>
</dbReference>
<dbReference type="HOGENOM" id="CLU_3407138_0_0_1"/>
<keyword evidence="3" id="KW-1185">Reference proteome</keyword>
<evidence type="ECO:0000313" key="2">
    <source>
        <dbReference type="EMBL" id="CCB43308.1"/>
    </source>
</evidence>
<dbReference type="AlphaFoldDB" id="F6GSS3"/>
<dbReference type="PaxDb" id="29760-VIT_17s0000g01900.t01"/>
<accession>F6GSS3</accession>
<dbReference type="EMBL" id="FN594950">
    <property type="protein sequence ID" value="CCB43308.1"/>
    <property type="molecule type" value="Genomic_DNA"/>
</dbReference>